<evidence type="ECO:0000256" key="2">
    <source>
        <dbReference type="SAM" id="Phobius"/>
    </source>
</evidence>
<name>A0ABP1RVT7_9HEXA</name>
<evidence type="ECO:0000256" key="1">
    <source>
        <dbReference type="SAM" id="MobiDB-lite"/>
    </source>
</evidence>
<accession>A0ABP1RVT7</accession>
<proteinExistence type="predicted"/>
<dbReference type="Proteomes" id="UP001642540">
    <property type="component" value="Unassembled WGS sequence"/>
</dbReference>
<dbReference type="EMBL" id="CAXLJM020000111">
    <property type="protein sequence ID" value="CAL8136654.1"/>
    <property type="molecule type" value="Genomic_DNA"/>
</dbReference>
<protein>
    <submittedName>
        <fullName evidence="3">Uncharacterized protein</fullName>
    </submittedName>
</protein>
<gene>
    <name evidence="3" type="ORF">ODALV1_LOCUS26548</name>
</gene>
<feature type="transmembrane region" description="Helical" evidence="2">
    <location>
        <begin position="68"/>
        <end position="90"/>
    </location>
</feature>
<evidence type="ECO:0000313" key="3">
    <source>
        <dbReference type="EMBL" id="CAL8136654.1"/>
    </source>
</evidence>
<organism evidence="3 4">
    <name type="scientific">Orchesella dallaii</name>
    <dbReference type="NCBI Taxonomy" id="48710"/>
    <lineage>
        <taxon>Eukaryota</taxon>
        <taxon>Metazoa</taxon>
        <taxon>Ecdysozoa</taxon>
        <taxon>Arthropoda</taxon>
        <taxon>Hexapoda</taxon>
        <taxon>Collembola</taxon>
        <taxon>Entomobryomorpha</taxon>
        <taxon>Entomobryoidea</taxon>
        <taxon>Orchesellidae</taxon>
        <taxon>Orchesellinae</taxon>
        <taxon>Orchesella</taxon>
    </lineage>
</organism>
<keyword evidence="2" id="KW-0812">Transmembrane</keyword>
<feature type="region of interest" description="Disordered" evidence="1">
    <location>
        <begin position="19"/>
        <end position="38"/>
    </location>
</feature>
<keyword evidence="2" id="KW-1133">Transmembrane helix</keyword>
<evidence type="ECO:0000313" key="4">
    <source>
        <dbReference type="Proteomes" id="UP001642540"/>
    </source>
</evidence>
<reference evidence="3 4" key="1">
    <citation type="submission" date="2024-08" db="EMBL/GenBank/DDBJ databases">
        <authorList>
            <person name="Cucini C."/>
            <person name="Frati F."/>
        </authorList>
    </citation>
    <scope>NUCLEOTIDE SEQUENCE [LARGE SCALE GENOMIC DNA]</scope>
</reference>
<comment type="caution">
    <text evidence="3">The sequence shown here is derived from an EMBL/GenBank/DDBJ whole genome shotgun (WGS) entry which is preliminary data.</text>
</comment>
<keyword evidence="2" id="KW-0472">Membrane</keyword>
<keyword evidence="4" id="KW-1185">Reference proteome</keyword>
<sequence length="124" mass="14238">MESSGFNSDEETFARTCTRGEVPPLHAEGQSRGTRMQNQEDIREYVEIVKEIVAHQLGHEVYQAVVSILKAILFLLIFMLLCFVCGYDWIPKMLSVFMMFATGLRYCWLRWNGRSTSVINIPIG</sequence>